<evidence type="ECO:0000313" key="3">
    <source>
        <dbReference type="Proteomes" id="UP000295192"/>
    </source>
</evidence>
<proteinExistence type="predicted"/>
<organism evidence="2 3">
    <name type="scientific">Drosophila navojoa</name>
    <name type="common">Fruit fly</name>
    <dbReference type="NCBI Taxonomy" id="7232"/>
    <lineage>
        <taxon>Eukaryota</taxon>
        <taxon>Metazoa</taxon>
        <taxon>Ecdysozoa</taxon>
        <taxon>Arthropoda</taxon>
        <taxon>Hexapoda</taxon>
        <taxon>Insecta</taxon>
        <taxon>Pterygota</taxon>
        <taxon>Neoptera</taxon>
        <taxon>Endopterygota</taxon>
        <taxon>Diptera</taxon>
        <taxon>Brachycera</taxon>
        <taxon>Muscomorpha</taxon>
        <taxon>Ephydroidea</taxon>
        <taxon>Drosophilidae</taxon>
        <taxon>Drosophila</taxon>
    </lineage>
</organism>
<reference evidence="2 3" key="1">
    <citation type="journal article" date="2019" name="J. Hered.">
        <title>An Improved Genome Assembly for Drosophila navojoa, the Basal Species in the mojavensis Cluster.</title>
        <authorList>
            <person name="Vanderlinde T."/>
            <person name="Dupim E.G."/>
            <person name="Nazario-Yepiz N.O."/>
            <person name="Carvalho A.B."/>
        </authorList>
    </citation>
    <scope>NUCLEOTIDE SEQUENCE [LARGE SCALE GENOMIC DNA]</scope>
    <source>
        <strain evidence="2">Navoj_Jal97</strain>
        <tissue evidence="2">Whole organism</tissue>
    </source>
</reference>
<dbReference type="Proteomes" id="UP000295192">
    <property type="component" value="Unassembled WGS sequence"/>
</dbReference>
<gene>
    <name evidence="2" type="ORF">AWZ03_001511</name>
</gene>
<dbReference type="AlphaFoldDB" id="A0A484BVW4"/>
<sequence length="96" mass="10535">MAQNKPKMQNKSSKHKNCKGDSRSGSSGSWASGQLERVAELVAKDDESVAMLQCILYSPQPGRMHIVRAQAVELDWMSQSQSPSQGDGRWEVGDEA</sequence>
<protein>
    <submittedName>
        <fullName evidence="2">Uncharacterized protein</fullName>
    </submittedName>
</protein>
<comment type="caution">
    <text evidence="2">The sequence shown here is derived from an EMBL/GenBank/DDBJ whole genome shotgun (WGS) entry which is preliminary data.</text>
</comment>
<feature type="compositionally biased region" description="Polar residues" evidence="1">
    <location>
        <begin position="1"/>
        <end position="11"/>
    </location>
</feature>
<feature type="region of interest" description="Disordered" evidence="1">
    <location>
        <begin position="1"/>
        <end position="33"/>
    </location>
</feature>
<dbReference type="EMBL" id="LSRL02000005">
    <property type="protein sequence ID" value="TDG52230.1"/>
    <property type="molecule type" value="Genomic_DNA"/>
</dbReference>
<accession>A0A484BVW4</accession>
<name>A0A484BVW4_DRONA</name>
<evidence type="ECO:0000313" key="2">
    <source>
        <dbReference type="EMBL" id="TDG52230.1"/>
    </source>
</evidence>
<keyword evidence="3" id="KW-1185">Reference proteome</keyword>
<evidence type="ECO:0000256" key="1">
    <source>
        <dbReference type="SAM" id="MobiDB-lite"/>
    </source>
</evidence>
<feature type="region of interest" description="Disordered" evidence="1">
    <location>
        <begin position="76"/>
        <end position="96"/>
    </location>
</feature>
<feature type="compositionally biased region" description="Low complexity" evidence="1">
    <location>
        <begin position="23"/>
        <end position="33"/>
    </location>
</feature>